<dbReference type="Proteomes" id="UP000094224">
    <property type="component" value="Unassembled WGS sequence"/>
</dbReference>
<keyword evidence="2" id="KW-1133">Transmembrane helix</keyword>
<keyword evidence="4" id="KW-1185">Reference proteome</keyword>
<dbReference type="EMBL" id="MIHC01000046">
    <property type="protein sequence ID" value="ODR03507.1"/>
    <property type="molecule type" value="Genomic_DNA"/>
</dbReference>
<sequence>MSHNTLWIVIAVVVALLLIAGVIVAINATRGRRHRQAEQIREQARLESAKLERREALAQETAAKARAAQAEAEVKAAEAARLQEHAAAHQSEAAASREQLEQQWDRADRIDPKAGKHGRHEADGDKAAADAPASSAEPAQTTTDAGVAPQETYRGTQR</sequence>
<dbReference type="RefSeq" id="WP_069402349.1">
    <property type="nucleotide sequence ID" value="NZ_JACKTB010000007.1"/>
</dbReference>
<evidence type="ECO:0000313" key="4">
    <source>
        <dbReference type="Proteomes" id="UP000094224"/>
    </source>
</evidence>
<dbReference type="AlphaFoldDB" id="A0A1E3SMZ1"/>
<reference evidence="4" key="1">
    <citation type="submission" date="2016-09" db="EMBL/GenBank/DDBJ databases">
        <authorList>
            <person name="Greninger A.L."/>
            <person name="Jerome K.R."/>
            <person name="Mcnair B."/>
            <person name="Wallis C."/>
            <person name="Fang F."/>
        </authorList>
    </citation>
    <scope>NUCLEOTIDE SEQUENCE [LARGE SCALE GENOMIC DNA]</scope>
    <source>
        <strain evidence="4">BC1_M4</strain>
    </source>
</reference>
<comment type="caution">
    <text evidence="3">The sequence shown here is derived from an EMBL/GenBank/DDBJ whole genome shotgun (WGS) entry which is preliminary data.</text>
</comment>
<evidence type="ECO:0000256" key="2">
    <source>
        <dbReference type="SAM" id="Phobius"/>
    </source>
</evidence>
<name>A0A1E3SMZ1_9MYCO</name>
<accession>A0A1E3SMZ1</accession>
<keyword evidence="2" id="KW-0812">Transmembrane</keyword>
<gene>
    <name evidence="3" type="ORF">BHQ21_21655</name>
</gene>
<protein>
    <submittedName>
        <fullName evidence="3">Uncharacterized protein</fullName>
    </submittedName>
</protein>
<keyword evidence="2" id="KW-0472">Membrane</keyword>
<feature type="transmembrane region" description="Helical" evidence="2">
    <location>
        <begin position="6"/>
        <end position="26"/>
    </location>
</feature>
<evidence type="ECO:0000256" key="1">
    <source>
        <dbReference type="SAM" id="MobiDB-lite"/>
    </source>
</evidence>
<feature type="compositionally biased region" description="Basic and acidic residues" evidence="1">
    <location>
        <begin position="98"/>
        <end position="128"/>
    </location>
</feature>
<proteinExistence type="predicted"/>
<evidence type="ECO:0000313" key="3">
    <source>
        <dbReference type="EMBL" id="ODR03507.1"/>
    </source>
</evidence>
<organism evidence="3 4">
    <name type="scientific">Mycobacterium sherrisii</name>
    <dbReference type="NCBI Taxonomy" id="243061"/>
    <lineage>
        <taxon>Bacteria</taxon>
        <taxon>Bacillati</taxon>
        <taxon>Actinomycetota</taxon>
        <taxon>Actinomycetes</taxon>
        <taxon>Mycobacteriales</taxon>
        <taxon>Mycobacteriaceae</taxon>
        <taxon>Mycobacterium</taxon>
        <taxon>Mycobacterium simiae complex</taxon>
    </lineage>
</organism>
<feature type="compositionally biased region" description="Low complexity" evidence="1">
    <location>
        <begin position="129"/>
        <end position="139"/>
    </location>
</feature>
<feature type="region of interest" description="Disordered" evidence="1">
    <location>
        <begin position="80"/>
        <end position="158"/>
    </location>
</feature>